<accession>B8C0N9</accession>
<reference evidence="2 3" key="2">
    <citation type="journal article" date="2008" name="Nature">
        <title>The Phaeodactylum genome reveals the evolutionary history of diatom genomes.</title>
        <authorList>
            <person name="Bowler C."/>
            <person name="Allen A.E."/>
            <person name="Badger J.H."/>
            <person name="Grimwood J."/>
            <person name="Jabbari K."/>
            <person name="Kuo A."/>
            <person name="Maheswari U."/>
            <person name="Martens C."/>
            <person name="Maumus F."/>
            <person name="Otillar R.P."/>
            <person name="Rayko E."/>
            <person name="Salamov A."/>
            <person name="Vandepoele K."/>
            <person name="Beszteri B."/>
            <person name="Gruber A."/>
            <person name="Heijde M."/>
            <person name="Katinka M."/>
            <person name="Mock T."/>
            <person name="Valentin K."/>
            <person name="Verret F."/>
            <person name="Berges J.A."/>
            <person name="Brownlee C."/>
            <person name="Cadoret J.P."/>
            <person name="Chiovitti A."/>
            <person name="Choi C.J."/>
            <person name="Coesel S."/>
            <person name="De Martino A."/>
            <person name="Detter J.C."/>
            <person name="Durkin C."/>
            <person name="Falciatore A."/>
            <person name="Fournet J."/>
            <person name="Haruta M."/>
            <person name="Huysman M.J."/>
            <person name="Jenkins B.D."/>
            <person name="Jiroutova K."/>
            <person name="Jorgensen R.E."/>
            <person name="Joubert Y."/>
            <person name="Kaplan A."/>
            <person name="Kroger N."/>
            <person name="Kroth P.G."/>
            <person name="La Roche J."/>
            <person name="Lindquist E."/>
            <person name="Lommer M."/>
            <person name="Martin-Jezequel V."/>
            <person name="Lopez P.J."/>
            <person name="Lucas S."/>
            <person name="Mangogna M."/>
            <person name="McGinnis K."/>
            <person name="Medlin L.K."/>
            <person name="Montsant A."/>
            <person name="Oudot-Le Secq M.P."/>
            <person name="Napoli C."/>
            <person name="Obornik M."/>
            <person name="Parker M.S."/>
            <person name="Petit J.L."/>
            <person name="Porcel B.M."/>
            <person name="Poulsen N."/>
            <person name="Robison M."/>
            <person name="Rychlewski L."/>
            <person name="Rynearson T.A."/>
            <person name="Schmutz J."/>
            <person name="Shapiro H."/>
            <person name="Siaut M."/>
            <person name="Stanley M."/>
            <person name="Sussman M.R."/>
            <person name="Taylor A.R."/>
            <person name="Vardi A."/>
            <person name="von Dassow P."/>
            <person name="Vyverman W."/>
            <person name="Willis A."/>
            <person name="Wyrwicz L.S."/>
            <person name="Rokhsar D.S."/>
            <person name="Weissenbach J."/>
            <person name="Armbrust E.V."/>
            <person name="Green B.R."/>
            <person name="Van de Peer Y."/>
            <person name="Grigoriev I.V."/>
        </authorList>
    </citation>
    <scope>NUCLEOTIDE SEQUENCE [LARGE SCALE GENOMIC DNA]</scope>
    <source>
        <strain evidence="2 3">CCMP1335</strain>
    </source>
</reference>
<name>B8C0N9_THAPS</name>
<organism evidence="2 3">
    <name type="scientific">Thalassiosira pseudonana</name>
    <name type="common">Marine diatom</name>
    <name type="synonym">Cyclotella nana</name>
    <dbReference type="NCBI Taxonomy" id="35128"/>
    <lineage>
        <taxon>Eukaryota</taxon>
        <taxon>Sar</taxon>
        <taxon>Stramenopiles</taxon>
        <taxon>Ochrophyta</taxon>
        <taxon>Bacillariophyta</taxon>
        <taxon>Coscinodiscophyceae</taxon>
        <taxon>Thalassiosirophycidae</taxon>
        <taxon>Thalassiosirales</taxon>
        <taxon>Thalassiosiraceae</taxon>
        <taxon>Thalassiosira</taxon>
    </lineage>
</organism>
<dbReference type="KEGG" id="tps:THAPSDRAFT_4916"/>
<keyword evidence="1" id="KW-0812">Transmembrane</keyword>
<evidence type="ECO:0000256" key="1">
    <source>
        <dbReference type="SAM" id="Phobius"/>
    </source>
</evidence>
<dbReference type="AlphaFoldDB" id="B8C0N9"/>
<evidence type="ECO:0000313" key="3">
    <source>
        <dbReference type="Proteomes" id="UP000001449"/>
    </source>
</evidence>
<dbReference type="RefSeq" id="XP_002290015.1">
    <property type="nucleotide sequence ID" value="XM_002289979.1"/>
</dbReference>
<dbReference type="HOGENOM" id="CLU_666476_0_0_1"/>
<dbReference type="EMBL" id="CM000641">
    <property type="protein sequence ID" value="EED93552.1"/>
    <property type="molecule type" value="Genomic_DNA"/>
</dbReference>
<dbReference type="Proteomes" id="UP000001449">
    <property type="component" value="Chromosome 4"/>
</dbReference>
<sequence length="413" mass="45882">MVYYYEGVADHTEEEEAHEKAFYSALQPIMEKQHICGKSFFKEKYNDLLYVCKSVRDGVPLKDLKDEGYLQAGPWSSKYAVASFGSTTFAMGSDGSKTDCTARNDSADVVVVDDDGAPSLQAQLWLVTKPNNPTDENNKVKITTLSQLKDAIALLEGKKTRRNNASHIMRSISSGVGEEITYTNSEEATIGHHQQQQKDARQTDTSAVTDQAVVMNTYSTDAIIESGPNFSERTNTTKQAFLDEVKRFELFRSVIQHEDDLLNQRVSWIILAQSFLMAAFITNVNEDGTGDALKYITAIVGLLTVVVTMPAILAAGRNIELQQHVYFSRISSEQRCRELHGHSRHIITGAGREGDARFDMLTEQRERMKHGHIFPNMAFRGTGAVPILFTVLGLAAVQVGGWCFLLAALVKGW</sequence>
<proteinExistence type="predicted"/>
<protein>
    <submittedName>
        <fullName evidence="2">Uncharacterized protein</fullName>
    </submittedName>
</protein>
<feature type="transmembrane region" description="Helical" evidence="1">
    <location>
        <begin position="387"/>
        <end position="410"/>
    </location>
</feature>
<dbReference type="GeneID" id="7451406"/>
<dbReference type="PaxDb" id="35128-Thaps4916"/>
<feature type="transmembrane region" description="Helical" evidence="1">
    <location>
        <begin position="296"/>
        <end position="316"/>
    </location>
</feature>
<gene>
    <name evidence="2" type="ORF">THAPSDRAFT_4916</name>
</gene>
<feature type="transmembrane region" description="Helical" evidence="1">
    <location>
        <begin position="266"/>
        <end position="284"/>
    </location>
</feature>
<dbReference type="InParanoid" id="B8C0N9"/>
<evidence type="ECO:0000313" key="2">
    <source>
        <dbReference type="EMBL" id="EED93552.1"/>
    </source>
</evidence>
<reference evidence="2 3" key="1">
    <citation type="journal article" date="2004" name="Science">
        <title>The genome of the diatom Thalassiosira pseudonana: ecology, evolution, and metabolism.</title>
        <authorList>
            <person name="Armbrust E.V."/>
            <person name="Berges J.A."/>
            <person name="Bowler C."/>
            <person name="Green B.R."/>
            <person name="Martinez D."/>
            <person name="Putnam N.H."/>
            <person name="Zhou S."/>
            <person name="Allen A.E."/>
            <person name="Apt K.E."/>
            <person name="Bechner M."/>
            <person name="Brzezinski M.A."/>
            <person name="Chaal B.K."/>
            <person name="Chiovitti A."/>
            <person name="Davis A.K."/>
            <person name="Demarest M.S."/>
            <person name="Detter J.C."/>
            <person name="Glavina T."/>
            <person name="Goodstein D."/>
            <person name="Hadi M.Z."/>
            <person name="Hellsten U."/>
            <person name="Hildebrand M."/>
            <person name="Jenkins B.D."/>
            <person name="Jurka J."/>
            <person name="Kapitonov V.V."/>
            <person name="Kroger N."/>
            <person name="Lau W.W."/>
            <person name="Lane T.W."/>
            <person name="Larimer F.W."/>
            <person name="Lippmeier J.C."/>
            <person name="Lucas S."/>
            <person name="Medina M."/>
            <person name="Montsant A."/>
            <person name="Obornik M."/>
            <person name="Parker M.S."/>
            <person name="Palenik B."/>
            <person name="Pazour G.J."/>
            <person name="Richardson P.M."/>
            <person name="Rynearson T.A."/>
            <person name="Saito M.A."/>
            <person name="Schwartz D.C."/>
            <person name="Thamatrakoln K."/>
            <person name="Valentin K."/>
            <person name="Vardi A."/>
            <person name="Wilkerson F.P."/>
            <person name="Rokhsar D.S."/>
        </authorList>
    </citation>
    <scope>NUCLEOTIDE SEQUENCE [LARGE SCALE GENOMIC DNA]</scope>
    <source>
        <strain evidence="2 3">CCMP1335</strain>
    </source>
</reference>
<keyword evidence="3" id="KW-1185">Reference proteome</keyword>
<keyword evidence="1" id="KW-1133">Transmembrane helix</keyword>
<keyword evidence="1" id="KW-0472">Membrane</keyword>